<evidence type="ECO:0008006" key="11">
    <source>
        <dbReference type="Google" id="ProtNLM"/>
    </source>
</evidence>
<organism evidence="9 10">
    <name type="scientific">Clonostachys byssicola</name>
    <dbReference type="NCBI Taxonomy" id="160290"/>
    <lineage>
        <taxon>Eukaryota</taxon>
        <taxon>Fungi</taxon>
        <taxon>Dikarya</taxon>
        <taxon>Ascomycota</taxon>
        <taxon>Pezizomycotina</taxon>
        <taxon>Sordariomycetes</taxon>
        <taxon>Hypocreomycetidae</taxon>
        <taxon>Hypocreales</taxon>
        <taxon>Bionectriaceae</taxon>
        <taxon>Clonostachys</taxon>
    </lineage>
</organism>
<dbReference type="InterPro" id="IPR036864">
    <property type="entry name" value="Zn2-C6_fun-type_DNA-bd_sf"/>
</dbReference>
<dbReference type="Pfam" id="PF00172">
    <property type="entry name" value="Zn_clus"/>
    <property type="match status" value="1"/>
</dbReference>
<dbReference type="SUPFAM" id="SSF57701">
    <property type="entry name" value="Zn2/Cys6 DNA-binding domain"/>
    <property type="match status" value="1"/>
</dbReference>
<comment type="caution">
    <text evidence="9">The sequence shown here is derived from an EMBL/GenBank/DDBJ whole genome shotgun (WGS) entry which is preliminary data.</text>
</comment>
<dbReference type="PANTHER" id="PTHR47338">
    <property type="entry name" value="ZN(II)2CYS6 TRANSCRIPTION FACTOR (EUROFUNG)-RELATED"/>
    <property type="match status" value="1"/>
</dbReference>
<keyword evidence="3" id="KW-0805">Transcription regulation</keyword>
<name>A0A9N9UFQ5_9HYPO</name>
<evidence type="ECO:0000256" key="6">
    <source>
        <dbReference type="SAM" id="MobiDB-lite"/>
    </source>
</evidence>
<keyword evidence="10" id="KW-1185">Reference proteome</keyword>
<dbReference type="PANTHER" id="PTHR47338:SF9">
    <property type="entry name" value="ZN(II)2CYS6 TRANSCRIPTION FACTOR (EUROFUNG)"/>
    <property type="match status" value="1"/>
</dbReference>
<sequence length="708" mass="78431">MPSDRHTADPWVLSRRKKSKCSGEQPTCASCARLARTCFYANEEDGPSLPASRFTNVSDSGVGSPGRSGKGRESREPSSQAADLSLQARVASLESALREIVQSPENHQHSRGRSTLEDPLRAFRRGQGYSSHFNARPSTTSSSVRQPKSSSELPILPGQTWGLVAELYLTFCWCQPLPLFEPSGFIASFSSRQPEVIYAVSALAIKHVSPSQAEDDDHGTKSAGYAQVAYQLVMRRIAEGEVELPTIQAICLLALFDIDAGNMSRCRMLCALASSLCHAAGLHSAVASSGSLDAGKERHMCFWSVVLLCRLVGEQEQLTALPDRALPPFPDNRYSPPTRMREIEDAPSSLEPSNIMQVLLTLSEPWAIAMRYIRNVRNSSGPRKFPWEEGSEYSRATESLMSIGRKLPLSHRQRNIKLSEVKAEDLEECRYYWAPWLCTRLMYHTIMCILNHPLLITLQIQGVQNVSEAFLHHAAFSISNHVSWVIHYLDFIDARAFQLSDPLAAYCVAVVASIEVQRGFALEGALAIKTKLNFKKCSEFISKMNKFSPFAERSERSLARLVQESSSRSSEYVDRFVFDSPSPLDILEVLWSKPEAARERPESSILGPNLVRELNAHRNHSAEAGPKHLPRIDPTSVERTPLDRASSVRSENAALAENILDINTTSGNTGLSGLGQPNMLLPIDHLFHNAFQGASIWPEGLSNLVSEF</sequence>
<dbReference type="GO" id="GO:0000981">
    <property type="term" value="F:DNA-binding transcription factor activity, RNA polymerase II-specific"/>
    <property type="evidence" value="ECO:0007669"/>
    <property type="project" value="InterPro"/>
</dbReference>
<dbReference type="CDD" id="cd12148">
    <property type="entry name" value="fungal_TF_MHR"/>
    <property type="match status" value="1"/>
</dbReference>
<evidence type="ECO:0000259" key="7">
    <source>
        <dbReference type="Pfam" id="PF00172"/>
    </source>
</evidence>
<dbReference type="GO" id="GO:0006351">
    <property type="term" value="P:DNA-templated transcription"/>
    <property type="evidence" value="ECO:0007669"/>
    <property type="project" value="InterPro"/>
</dbReference>
<keyword evidence="2" id="KW-0479">Metal-binding</keyword>
<reference evidence="9 10" key="2">
    <citation type="submission" date="2021-10" db="EMBL/GenBank/DDBJ databases">
        <authorList>
            <person name="Piombo E."/>
        </authorList>
    </citation>
    <scope>NUCLEOTIDE SEQUENCE [LARGE SCALE GENOMIC DNA]</scope>
</reference>
<accession>A0A9N9UFQ5</accession>
<feature type="region of interest" description="Disordered" evidence="6">
    <location>
        <begin position="620"/>
        <end position="639"/>
    </location>
</feature>
<dbReference type="EMBL" id="CABFNO020001387">
    <property type="protein sequence ID" value="CAG9984590.1"/>
    <property type="molecule type" value="Genomic_DNA"/>
</dbReference>
<evidence type="ECO:0000256" key="3">
    <source>
        <dbReference type="ARBA" id="ARBA00023015"/>
    </source>
</evidence>
<dbReference type="InterPro" id="IPR001138">
    <property type="entry name" value="Zn2Cys6_DnaBD"/>
</dbReference>
<evidence type="ECO:0000313" key="10">
    <source>
        <dbReference type="Proteomes" id="UP000754883"/>
    </source>
</evidence>
<dbReference type="Gene3D" id="4.10.240.10">
    <property type="entry name" value="Zn(2)-C6 fungal-type DNA-binding domain"/>
    <property type="match status" value="1"/>
</dbReference>
<dbReference type="Pfam" id="PF04082">
    <property type="entry name" value="Fungal_trans"/>
    <property type="match status" value="1"/>
</dbReference>
<dbReference type="GO" id="GO:0008270">
    <property type="term" value="F:zinc ion binding"/>
    <property type="evidence" value="ECO:0007669"/>
    <property type="project" value="InterPro"/>
</dbReference>
<evidence type="ECO:0000256" key="4">
    <source>
        <dbReference type="ARBA" id="ARBA00023163"/>
    </source>
</evidence>
<evidence type="ECO:0000256" key="2">
    <source>
        <dbReference type="ARBA" id="ARBA00022723"/>
    </source>
</evidence>
<dbReference type="InterPro" id="IPR007219">
    <property type="entry name" value="XnlR_reg_dom"/>
</dbReference>
<feature type="region of interest" description="Disordered" evidence="6">
    <location>
        <begin position="127"/>
        <end position="151"/>
    </location>
</feature>
<dbReference type="AlphaFoldDB" id="A0A9N9UFQ5"/>
<evidence type="ECO:0000256" key="1">
    <source>
        <dbReference type="ARBA" id="ARBA00004123"/>
    </source>
</evidence>
<keyword evidence="4" id="KW-0804">Transcription</keyword>
<dbReference type="OrthoDB" id="424974at2759"/>
<feature type="compositionally biased region" description="Polar residues" evidence="6">
    <location>
        <begin position="128"/>
        <end position="151"/>
    </location>
</feature>
<evidence type="ECO:0000259" key="8">
    <source>
        <dbReference type="Pfam" id="PF04082"/>
    </source>
</evidence>
<dbReference type="Proteomes" id="UP000754883">
    <property type="component" value="Unassembled WGS sequence"/>
</dbReference>
<reference evidence="10" key="1">
    <citation type="submission" date="2019-06" db="EMBL/GenBank/DDBJ databases">
        <authorList>
            <person name="Broberg M."/>
        </authorList>
    </citation>
    <scope>NUCLEOTIDE SEQUENCE [LARGE SCALE GENOMIC DNA]</scope>
</reference>
<evidence type="ECO:0000313" key="9">
    <source>
        <dbReference type="EMBL" id="CAG9984590.1"/>
    </source>
</evidence>
<feature type="region of interest" description="Disordered" evidence="6">
    <location>
        <begin position="1"/>
        <end position="26"/>
    </location>
</feature>
<gene>
    <name evidence="9" type="ORF">CBYS24578_00012314</name>
</gene>
<feature type="domain" description="Zn(2)-C6 fungal-type" evidence="7">
    <location>
        <begin position="15"/>
        <end position="42"/>
    </location>
</feature>
<dbReference type="CDD" id="cd00067">
    <property type="entry name" value="GAL4"/>
    <property type="match status" value="1"/>
</dbReference>
<keyword evidence="5" id="KW-0539">Nucleus</keyword>
<dbReference type="InterPro" id="IPR050815">
    <property type="entry name" value="TF_fung"/>
</dbReference>
<feature type="domain" description="Xylanolytic transcriptional activator regulatory" evidence="8">
    <location>
        <begin position="176"/>
        <end position="306"/>
    </location>
</feature>
<dbReference type="GO" id="GO:0005634">
    <property type="term" value="C:nucleus"/>
    <property type="evidence" value="ECO:0007669"/>
    <property type="project" value="UniProtKB-SubCell"/>
</dbReference>
<protein>
    <recommendedName>
        <fullName evidence="11">Transcription factor domain-containing protein</fullName>
    </recommendedName>
</protein>
<dbReference type="GO" id="GO:0003677">
    <property type="term" value="F:DNA binding"/>
    <property type="evidence" value="ECO:0007669"/>
    <property type="project" value="InterPro"/>
</dbReference>
<evidence type="ECO:0000256" key="5">
    <source>
        <dbReference type="ARBA" id="ARBA00023242"/>
    </source>
</evidence>
<comment type="subcellular location">
    <subcellularLocation>
        <location evidence="1">Nucleus</location>
    </subcellularLocation>
</comment>
<proteinExistence type="predicted"/>
<feature type="region of interest" description="Disordered" evidence="6">
    <location>
        <begin position="44"/>
        <end position="84"/>
    </location>
</feature>